<organism evidence="2 3">
    <name type="scientific">Candidatus Collierbacteria bacterium RIFOXYD1_FULL_40_9</name>
    <dbReference type="NCBI Taxonomy" id="1817731"/>
    <lineage>
        <taxon>Bacteria</taxon>
        <taxon>Candidatus Collieribacteriota</taxon>
    </lineage>
</organism>
<dbReference type="PANTHER" id="PTHR30411">
    <property type="entry name" value="CYTOPLASMIC PROTEIN"/>
    <property type="match status" value="1"/>
</dbReference>
<comment type="caution">
    <text evidence="2">The sequence shown here is derived from an EMBL/GenBank/DDBJ whole genome shotgun (WGS) entry which is preliminary data.</text>
</comment>
<reference evidence="2 3" key="1">
    <citation type="journal article" date="2016" name="Nat. Commun.">
        <title>Thousands of microbial genomes shed light on interconnected biogeochemical processes in an aquifer system.</title>
        <authorList>
            <person name="Anantharaman K."/>
            <person name="Brown C.T."/>
            <person name="Hug L.A."/>
            <person name="Sharon I."/>
            <person name="Castelle C.J."/>
            <person name="Probst A.J."/>
            <person name="Thomas B.C."/>
            <person name="Singh A."/>
            <person name="Wilkins M.J."/>
            <person name="Karaoz U."/>
            <person name="Brodie E.L."/>
            <person name="Williams K.H."/>
            <person name="Hubbard S.S."/>
            <person name="Banfield J.F."/>
        </authorList>
    </citation>
    <scope>NUCLEOTIDE SEQUENCE [LARGE SCALE GENOMIC DNA]</scope>
</reference>
<dbReference type="EMBL" id="MFAQ01000025">
    <property type="protein sequence ID" value="OGD83171.1"/>
    <property type="molecule type" value="Genomic_DNA"/>
</dbReference>
<dbReference type="InterPro" id="IPR036754">
    <property type="entry name" value="YbaK/aa-tRNA-synt-asso_dom_sf"/>
</dbReference>
<evidence type="ECO:0000313" key="2">
    <source>
        <dbReference type="EMBL" id="OGD83171.1"/>
    </source>
</evidence>
<evidence type="ECO:0000259" key="1">
    <source>
        <dbReference type="Pfam" id="PF04073"/>
    </source>
</evidence>
<protein>
    <recommendedName>
        <fullName evidence="1">YbaK/aminoacyl-tRNA synthetase-associated domain-containing protein</fullName>
    </recommendedName>
</protein>
<accession>A0A1F5FU87</accession>
<sequence length="164" mass="18661">MTYHPVVNKIISLLKENHIEFETFEHEPVRTSQEAARVRTGYSLKQGAKALIVRAKFNSQDKKFLMVVVPGDKRFDNQKLKNLLKVKDLRFATEDEVGKITDGVQLGGVPPFGNLFNLEVYTDKGLFDQEKIIFNAGDKRFSIGMNSSNYKKIVKPNIDLISQD</sequence>
<gene>
    <name evidence="2" type="ORF">A2572_02815</name>
</gene>
<dbReference type="Pfam" id="PF04073">
    <property type="entry name" value="tRNA_edit"/>
    <property type="match status" value="1"/>
</dbReference>
<dbReference type="Gene3D" id="3.90.960.10">
    <property type="entry name" value="YbaK/aminoacyl-tRNA synthetase-associated domain"/>
    <property type="match status" value="1"/>
</dbReference>
<dbReference type="AlphaFoldDB" id="A0A1F5FU87"/>
<dbReference type="PANTHER" id="PTHR30411:SF9">
    <property type="entry name" value="MULTIFUNCTIONAL SER_THR-TRNA DEACYLASE PROXP-Y"/>
    <property type="match status" value="1"/>
</dbReference>
<evidence type="ECO:0000313" key="3">
    <source>
        <dbReference type="Proteomes" id="UP000179237"/>
    </source>
</evidence>
<dbReference type="SUPFAM" id="SSF55826">
    <property type="entry name" value="YbaK/ProRS associated domain"/>
    <property type="match status" value="1"/>
</dbReference>
<proteinExistence type="predicted"/>
<dbReference type="GO" id="GO:0002161">
    <property type="term" value="F:aminoacyl-tRNA deacylase activity"/>
    <property type="evidence" value="ECO:0007669"/>
    <property type="project" value="InterPro"/>
</dbReference>
<dbReference type="CDD" id="cd04332">
    <property type="entry name" value="YbaK_like"/>
    <property type="match status" value="1"/>
</dbReference>
<name>A0A1F5FU87_9BACT</name>
<dbReference type="InterPro" id="IPR007214">
    <property type="entry name" value="YbaK/aa-tRNA-synth-assoc-dom"/>
</dbReference>
<dbReference type="Proteomes" id="UP000179237">
    <property type="component" value="Unassembled WGS sequence"/>
</dbReference>
<feature type="domain" description="YbaK/aminoacyl-tRNA synthetase-associated" evidence="1">
    <location>
        <begin position="26"/>
        <end position="148"/>
    </location>
</feature>